<proteinExistence type="inferred from homology"/>
<dbReference type="SUPFAM" id="SSF54106">
    <property type="entry name" value="LysM domain"/>
    <property type="match status" value="1"/>
</dbReference>
<dbReference type="Gene3D" id="2.70.70.10">
    <property type="entry name" value="Glucose Permease (Domain IIA)"/>
    <property type="match status" value="1"/>
</dbReference>
<feature type="chain" id="PRO_5046510379" evidence="3">
    <location>
        <begin position="18"/>
        <end position="306"/>
    </location>
</feature>
<name>A0ABU1GWK3_9GAMM</name>
<dbReference type="InterPro" id="IPR011055">
    <property type="entry name" value="Dup_hybrid_motif"/>
</dbReference>
<organism evidence="5 6">
    <name type="scientific">Larsenimonas suaedae</name>
    <dbReference type="NCBI Taxonomy" id="1851019"/>
    <lineage>
        <taxon>Bacteria</taxon>
        <taxon>Pseudomonadati</taxon>
        <taxon>Pseudomonadota</taxon>
        <taxon>Gammaproteobacteria</taxon>
        <taxon>Oceanospirillales</taxon>
        <taxon>Halomonadaceae</taxon>
        <taxon>Larsenimonas</taxon>
    </lineage>
</organism>
<evidence type="ECO:0000256" key="2">
    <source>
        <dbReference type="SAM" id="MobiDB-lite"/>
    </source>
</evidence>
<dbReference type="Pfam" id="PF01476">
    <property type="entry name" value="LysM"/>
    <property type="match status" value="1"/>
</dbReference>
<reference evidence="5 6" key="1">
    <citation type="submission" date="2023-04" db="EMBL/GenBank/DDBJ databases">
        <title>A long-awaited taxogenomic arrangement of the family Halomonadaceae.</title>
        <authorList>
            <person name="De La Haba R."/>
            <person name="Chuvochina M."/>
            <person name="Wittouck S."/>
            <person name="Arahal D.R."/>
            <person name="Sanchez-Porro C."/>
            <person name="Hugenholtz P."/>
            <person name="Ventosa A."/>
        </authorList>
    </citation>
    <scope>NUCLEOTIDE SEQUENCE [LARGE SCALE GENOMIC DNA]</scope>
    <source>
        <strain evidence="5 6">DSM 22428</strain>
    </source>
</reference>
<dbReference type="CDD" id="cd12797">
    <property type="entry name" value="M23_peptidase"/>
    <property type="match status" value="1"/>
</dbReference>
<gene>
    <name evidence="5" type="ORF">QC825_10170</name>
</gene>
<dbReference type="PROSITE" id="PS51782">
    <property type="entry name" value="LYSM"/>
    <property type="match status" value="1"/>
</dbReference>
<keyword evidence="6" id="KW-1185">Reference proteome</keyword>
<dbReference type="PANTHER" id="PTHR21666:SF263">
    <property type="entry name" value="MUREIN HYDROLASE ACTIVATOR NLPD"/>
    <property type="match status" value="1"/>
</dbReference>
<dbReference type="InterPro" id="IPR018392">
    <property type="entry name" value="LysM"/>
</dbReference>
<protein>
    <submittedName>
        <fullName evidence="5">Peptidoglycan DD-metalloendopeptidase family protein</fullName>
    </submittedName>
</protein>
<sequence length="306" mass="31931">MKTYIVIGALAAFGALAGCATSTNPAQISDRSFDQGQATKPASYNVRRGDTLYSIAWQHDSDFRTLAMLNGLEPPYNLRPGQTLKLNEAGAGGGMPSDSGNAPQGAKTTPLNGGGADDSDDSWLLSGSDESDSNGISATPIEAASPHADGASTDSAGNELGTQVAGAVEQSKPAKQEYSPVKNVQWQWPSKGQIVGTFEDKRNITAGIDIAGQKGQPVTAAGPGIVVYAGSGVRGYGNLVILKHNDHFLSAYAHNDTLKVKENDVVSAGQTIATMGNSDADRVALHFEIRKDGQPQDPMNYLPDQG</sequence>
<dbReference type="Proteomes" id="UP001269375">
    <property type="component" value="Unassembled WGS sequence"/>
</dbReference>
<keyword evidence="3" id="KW-0732">Signal</keyword>
<feature type="region of interest" description="Disordered" evidence="2">
    <location>
        <begin position="79"/>
        <end position="158"/>
    </location>
</feature>
<dbReference type="InterPro" id="IPR050570">
    <property type="entry name" value="Cell_wall_metabolism_enzyme"/>
</dbReference>
<dbReference type="SMART" id="SM00257">
    <property type="entry name" value="LysM"/>
    <property type="match status" value="1"/>
</dbReference>
<comment type="caution">
    <text evidence="5">The sequence shown here is derived from an EMBL/GenBank/DDBJ whole genome shotgun (WGS) entry which is preliminary data.</text>
</comment>
<dbReference type="SUPFAM" id="SSF51261">
    <property type="entry name" value="Duplicated hybrid motif"/>
    <property type="match status" value="1"/>
</dbReference>
<dbReference type="Pfam" id="PF01551">
    <property type="entry name" value="Peptidase_M23"/>
    <property type="match status" value="1"/>
</dbReference>
<evidence type="ECO:0000313" key="6">
    <source>
        <dbReference type="Proteomes" id="UP001269375"/>
    </source>
</evidence>
<accession>A0ABU1GWK3</accession>
<feature type="domain" description="LysM" evidence="4">
    <location>
        <begin position="42"/>
        <end position="86"/>
    </location>
</feature>
<comment type="similarity">
    <text evidence="1">Belongs to the E.coli NlpD/Haemophilus LppB family.</text>
</comment>
<evidence type="ECO:0000313" key="5">
    <source>
        <dbReference type="EMBL" id="MDR5896437.1"/>
    </source>
</evidence>
<dbReference type="InterPro" id="IPR016047">
    <property type="entry name" value="M23ase_b-sheet_dom"/>
</dbReference>
<dbReference type="PANTHER" id="PTHR21666">
    <property type="entry name" value="PEPTIDASE-RELATED"/>
    <property type="match status" value="1"/>
</dbReference>
<feature type="signal peptide" evidence="3">
    <location>
        <begin position="1"/>
        <end position="17"/>
    </location>
</feature>
<evidence type="ECO:0000256" key="1">
    <source>
        <dbReference type="ARBA" id="ARBA00038420"/>
    </source>
</evidence>
<feature type="compositionally biased region" description="Polar residues" evidence="2">
    <location>
        <begin position="98"/>
        <end position="111"/>
    </location>
</feature>
<evidence type="ECO:0000256" key="3">
    <source>
        <dbReference type="SAM" id="SignalP"/>
    </source>
</evidence>
<dbReference type="InterPro" id="IPR036779">
    <property type="entry name" value="LysM_dom_sf"/>
</dbReference>
<dbReference type="RefSeq" id="WP_251594049.1">
    <property type="nucleotide sequence ID" value="NZ_JAMLJI010000003.1"/>
</dbReference>
<dbReference type="PROSITE" id="PS51257">
    <property type="entry name" value="PROKAR_LIPOPROTEIN"/>
    <property type="match status" value="1"/>
</dbReference>
<dbReference type="Gene3D" id="3.10.350.10">
    <property type="entry name" value="LysM domain"/>
    <property type="match status" value="1"/>
</dbReference>
<dbReference type="EMBL" id="JARWAO010000005">
    <property type="protein sequence ID" value="MDR5896437.1"/>
    <property type="molecule type" value="Genomic_DNA"/>
</dbReference>
<evidence type="ECO:0000259" key="4">
    <source>
        <dbReference type="PROSITE" id="PS51782"/>
    </source>
</evidence>
<dbReference type="CDD" id="cd00118">
    <property type="entry name" value="LysM"/>
    <property type="match status" value="1"/>
</dbReference>